<dbReference type="AlphaFoldDB" id="A0AA40DMQ9"/>
<sequence>MEPSELEKEYYYHGLASRPRLVARSDFATVSWEPRYEDNHPVRKEIQNIGNHDIVGKWEDSLCDKIIARLESVDWNSIDVVRIGYKSENYAPIVWISVKPGSLDSVNGLKITSLCREDLLSAGLNVHCEIHEGSVQRLNGPPATVIPHQYPGGGHRPISLTSVLGGQRIAAEDSSTKEGTLSLYLEVGQGPKHERITCALTCRHVVFPRTYQNEVRDDREKQVIMPGQKTFEAIYGTEKEDLKLWESQKNDRYHVHRDACKELITHLASLEHTSSRRIGHVLFSPPSLLAHRGKFTWLPDYAVIALGRDRFGADYNKLNNTIYIGSPTSNLKGLKIVNQGRLKPFWRPAGKSVPLGDLFEIPDPKTQDDPVFVGKSGGASDLTFGRLNEIKSVLRVNPGGGSDFIEVWHWVIIGVGGDAFSEEGDSGSVVWDLDGRIVGILEAGLKGQIPRVDLTYATPMQWIMDHIKENLGPVSLL</sequence>
<dbReference type="Proteomes" id="UP001172159">
    <property type="component" value="Unassembled WGS sequence"/>
</dbReference>
<name>A0AA40DMQ9_9PEZI</name>
<dbReference type="SUPFAM" id="SSF50494">
    <property type="entry name" value="Trypsin-like serine proteases"/>
    <property type="match status" value="1"/>
</dbReference>
<comment type="caution">
    <text evidence="1">The sequence shown here is derived from an EMBL/GenBank/DDBJ whole genome shotgun (WGS) entry which is preliminary data.</text>
</comment>
<reference evidence="1" key="1">
    <citation type="submission" date="2023-06" db="EMBL/GenBank/DDBJ databases">
        <title>Genome-scale phylogeny and comparative genomics of the fungal order Sordariales.</title>
        <authorList>
            <consortium name="Lawrence Berkeley National Laboratory"/>
            <person name="Hensen N."/>
            <person name="Bonometti L."/>
            <person name="Westerberg I."/>
            <person name="Brannstrom I.O."/>
            <person name="Guillou S."/>
            <person name="Cros-Aarteil S."/>
            <person name="Calhoun S."/>
            <person name="Haridas S."/>
            <person name="Kuo A."/>
            <person name="Mondo S."/>
            <person name="Pangilinan J."/>
            <person name="Riley R."/>
            <person name="Labutti K."/>
            <person name="Andreopoulos B."/>
            <person name="Lipzen A."/>
            <person name="Chen C."/>
            <person name="Yanf M."/>
            <person name="Daum C."/>
            <person name="Ng V."/>
            <person name="Clum A."/>
            <person name="Steindorff A."/>
            <person name="Ohm R."/>
            <person name="Martin F."/>
            <person name="Silar P."/>
            <person name="Natvig D."/>
            <person name="Lalanne C."/>
            <person name="Gautier V."/>
            <person name="Ament-Velasquez S.L."/>
            <person name="Kruys A."/>
            <person name="Hutchinson M.I."/>
            <person name="Powell A.J."/>
            <person name="Barry K."/>
            <person name="Miller A.N."/>
            <person name="Grigoriev I.V."/>
            <person name="Debuchy R."/>
            <person name="Gladieux P."/>
            <person name="Thoren M.H."/>
            <person name="Johannesson H."/>
        </authorList>
    </citation>
    <scope>NUCLEOTIDE SEQUENCE</scope>
    <source>
        <strain evidence="1">CBS 540.89</strain>
    </source>
</reference>
<evidence type="ECO:0000313" key="2">
    <source>
        <dbReference type="Proteomes" id="UP001172159"/>
    </source>
</evidence>
<dbReference type="InterPro" id="IPR009003">
    <property type="entry name" value="Peptidase_S1_PA"/>
</dbReference>
<dbReference type="EMBL" id="JAUKTV010000018">
    <property type="protein sequence ID" value="KAK0708875.1"/>
    <property type="molecule type" value="Genomic_DNA"/>
</dbReference>
<organism evidence="1 2">
    <name type="scientific">Apiosordaria backusii</name>
    <dbReference type="NCBI Taxonomy" id="314023"/>
    <lineage>
        <taxon>Eukaryota</taxon>
        <taxon>Fungi</taxon>
        <taxon>Dikarya</taxon>
        <taxon>Ascomycota</taxon>
        <taxon>Pezizomycotina</taxon>
        <taxon>Sordariomycetes</taxon>
        <taxon>Sordariomycetidae</taxon>
        <taxon>Sordariales</taxon>
        <taxon>Lasiosphaeriaceae</taxon>
        <taxon>Apiosordaria</taxon>
    </lineage>
</organism>
<proteinExistence type="predicted"/>
<protein>
    <submittedName>
        <fullName evidence="1">Uncharacterized protein</fullName>
    </submittedName>
</protein>
<keyword evidence="2" id="KW-1185">Reference proteome</keyword>
<evidence type="ECO:0000313" key="1">
    <source>
        <dbReference type="EMBL" id="KAK0708875.1"/>
    </source>
</evidence>
<accession>A0AA40DMQ9</accession>
<gene>
    <name evidence="1" type="ORF">B0T21DRAFT_83068</name>
</gene>